<feature type="domain" description="Band 7" evidence="3">
    <location>
        <begin position="28"/>
        <end position="210"/>
    </location>
</feature>
<dbReference type="RefSeq" id="WP_163943992.1">
    <property type="nucleotide sequence ID" value="NZ_JAAFZH010000002.1"/>
</dbReference>
<dbReference type="SUPFAM" id="SSF117892">
    <property type="entry name" value="Band 7/SPFH domain"/>
    <property type="match status" value="1"/>
</dbReference>
<evidence type="ECO:0000259" key="3">
    <source>
        <dbReference type="Pfam" id="PF01145"/>
    </source>
</evidence>
<accession>A0A6L9L1A1</accession>
<sequence length="281" mass="31126">MRFFTKPILIAAAVLFFFILLSQSCTTIDASHEGIKVSKIGSDRGANDIENVTGWVFYNPFTSFIEQYPIYTQTKDFDSFQVTTRDGAVFSVDPTLNYKIQRGQAAIIYRNYRKDLPSIENSMIRNLVYNAYRDIANQYTSDSLMRSRANFENLAEVRLTKLLAKDGFQFEQITSGLTPPASLQAAIDAKNQAVQVSLRLQNQIAATKAQAEINVTAARGAAQALIIKAEGEAKANQLRQASLTPLLVQMRWIEAWEKGGSHVPTVAGGNGAMLYQLPASK</sequence>
<dbReference type="AlphaFoldDB" id="A0A6L9L1A1"/>
<protein>
    <recommendedName>
        <fullName evidence="3">Band 7 domain-containing protein</fullName>
    </recommendedName>
</protein>
<dbReference type="GO" id="GO:0016020">
    <property type="term" value="C:membrane"/>
    <property type="evidence" value="ECO:0007669"/>
    <property type="project" value="UniProtKB-SubCell"/>
</dbReference>
<dbReference type="PROSITE" id="PS51257">
    <property type="entry name" value="PROKAR_LIPOPROTEIN"/>
    <property type="match status" value="1"/>
</dbReference>
<name>A0A6L9L1A1_9BACT</name>
<evidence type="ECO:0000313" key="4">
    <source>
        <dbReference type="EMBL" id="NDU94276.1"/>
    </source>
</evidence>
<feature type="signal peptide" evidence="2">
    <location>
        <begin position="1"/>
        <end position="27"/>
    </location>
</feature>
<dbReference type="Pfam" id="PF01145">
    <property type="entry name" value="Band_7"/>
    <property type="match status" value="1"/>
</dbReference>
<dbReference type="Gene3D" id="3.30.479.30">
    <property type="entry name" value="Band 7 domain"/>
    <property type="match status" value="1"/>
</dbReference>
<evidence type="ECO:0000313" key="5">
    <source>
        <dbReference type="Proteomes" id="UP000474175"/>
    </source>
</evidence>
<dbReference type="PANTHER" id="PTHR42911:SF1">
    <property type="entry name" value="MODULATOR OF FTSH PROTEASE HFLC"/>
    <property type="match status" value="1"/>
</dbReference>
<feature type="chain" id="PRO_5026748003" description="Band 7 domain-containing protein" evidence="2">
    <location>
        <begin position="28"/>
        <end position="281"/>
    </location>
</feature>
<dbReference type="PANTHER" id="PTHR42911">
    <property type="entry name" value="MODULATOR OF FTSH PROTEASE HFLC"/>
    <property type="match status" value="1"/>
</dbReference>
<dbReference type="InterPro" id="IPR036013">
    <property type="entry name" value="Band_7/SPFH_dom_sf"/>
</dbReference>
<dbReference type="InterPro" id="IPR001107">
    <property type="entry name" value="Band_7"/>
</dbReference>
<keyword evidence="5" id="KW-1185">Reference proteome</keyword>
<dbReference type="EMBL" id="JAAFZH010000002">
    <property type="protein sequence ID" value="NDU94276.1"/>
    <property type="molecule type" value="Genomic_DNA"/>
</dbReference>
<keyword evidence="2" id="KW-0732">Signal</keyword>
<comment type="subcellular location">
    <subcellularLocation>
        <location evidence="1">Membrane</location>
        <topology evidence="1">Single-pass membrane protein</topology>
    </subcellularLocation>
</comment>
<evidence type="ECO:0000256" key="1">
    <source>
        <dbReference type="ARBA" id="ARBA00004167"/>
    </source>
</evidence>
<dbReference type="Proteomes" id="UP000474175">
    <property type="component" value="Unassembled WGS sequence"/>
</dbReference>
<reference evidence="4 5" key="1">
    <citation type="submission" date="2020-02" db="EMBL/GenBank/DDBJ databases">
        <title>Draft genome sequence of two Spirosoma agri KCTC 52727 and Spirosoma terrae KCTC 52035.</title>
        <authorList>
            <person name="Rojas J."/>
            <person name="Ambika Manirajan B."/>
            <person name="Suarez C."/>
            <person name="Ratering S."/>
            <person name="Schnell S."/>
        </authorList>
    </citation>
    <scope>NUCLEOTIDE SEQUENCE [LARGE SCALE GENOMIC DNA]</scope>
    <source>
        <strain evidence="4 5">KCTC 52035</strain>
    </source>
</reference>
<proteinExistence type="predicted"/>
<gene>
    <name evidence="4" type="ORF">GK108_05275</name>
</gene>
<evidence type="ECO:0000256" key="2">
    <source>
        <dbReference type="SAM" id="SignalP"/>
    </source>
</evidence>
<comment type="caution">
    <text evidence="4">The sequence shown here is derived from an EMBL/GenBank/DDBJ whole genome shotgun (WGS) entry which is preliminary data.</text>
</comment>
<organism evidence="4 5">
    <name type="scientific">Spirosoma terrae</name>
    <dbReference type="NCBI Taxonomy" id="1968276"/>
    <lineage>
        <taxon>Bacteria</taxon>
        <taxon>Pseudomonadati</taxon>
        <taxon>Bacteroidota</taxon>
        <taxon>Cytophagia</taxon>
        <taxon>Cytophagales</taxon>
        <taxon>Cytophagaceae</taxon>
        <taxon>Spirosoma</taxon>
    </lineage>
</organism>